<dbReference type="EMBL" id="CP095855">
    <property type="protein sequence ID" value="UPK66682.1"/>
    <property type="molecule type" value="Genomic_DNA"/>
</dbReference>
<gene>
    <name evidence="2" type="ORF">MYF79_17235</name>
</gene>
<feature type="transmembrane region" description="Helical" evidence="1">
    <location>
        <begin position="20"/>
        <end position="39"/>
    </location>
</feature>
<sequence length="157" mass="18358">MNTPRRIENENLKERSTYFFRLLIMIAAMIVFQFLLPVIRPHRFSGSIEEWILTFILILVLTGYFLFEKIFVSITFDPDNRKVTLKTLTVINGEEIKDYNYPDISFKGGEEAGGSNKQQREFIEIYNKGNKVIKLKRLGIGDYPFDNLLAELKQLNN</sequence>
<dbReference type="RefSeq" id="WP_247808892.1">
    <property type="nucleotide sequence ID" value="NZ_CP095855.1"/>
</dbReference>
<accession>A0ABY4HSE1</accession>
<protein>
    <recommendedName>
        <fullName evidence="4">PH domain-containing protein</fullName>
    </recommendedName>
</protein>
<reference evidence="2 3" key="1">
    <citation type="submission" date="2022-04" db="EMBL/GenBank/DDBJ databases">
        <title>The arsenic-methylating capacity of Chitinophaga filiformis YT5 during chitin decomposition.</title>
        <authorList>
            <person name="Chen G."/>
            <person name="Liang Y."/>
        </authorList>
    </citation>
    <scope>NUCLEOTIDE SEQUENCE [LARGE SCALE GENOMIC DNA]</scope>
    <source>
        <strain evidence="2 3">YT5</strain>
    </source>
</reference>
<organism evidence="2 3">
    <name type="scientific">Chitinophaga filiformis</name>
    <name type="common">Myxococcus filiformis</name>
    <name type="synonym">Flexibacter filiformis</name>
    <dbReference type="NCBI Taxonomy" id="104663"/>
    <lineage>
        <taxon>Bacteria</taxon>
        <taxon>Pseudomonadati</taxon>
        <taxon>Bacteroidota</taxon>
        <taxon>Chitinophagia</taxon>
        <taxon>Chitinophagales</taxon>
        <taxon>Chitinophagaceae</taxon>
        <taxon>Chitinophaga</taxon>
    </lineage>
</organism>
<evidence type="ECO:0000313" key="3">
    <source>
        <dbReference type="Proteomes" id="UP000830198"/>
    </source>
</evidence>
<dbReference type="Proteomes" id="UP000830198">
    <property type="component" value="Chromosome"/>
</dbReference>
<proteinExistence type="predicted"/>
<keyword evidence="1" id="KW-1133">Transmembrane helix</keyword>
<keyword evidence="1" id="KW-0472">Membrane</keyword>
<evidence type="ECO:0008006" key="4">
    <source>
        <dbReference type="Google" id="ProtNLM"/>
    </source>
</evidence>
<name>A0ABY4HSE1_CHIFI</name>
<keyword evidence="3" id="KW-1185">Reference proteome</keyword>
<feature type="transmembrane region" description="Helical" evidence="1">
    <location>
        <begin position="51"/>
        <end position="72"/>
    </location>
</feature>
<keyword evidence="1" id="KW-0812">Transmembrane</keyword>
<evidence type="ECO:0000256" key="1">
    <source>
        <dbReference type="SAM" id="Phobius"/>
    </source>
</evidence>
<evidence type="ECO:0000313" key="2">
    <source>
        <dbReference type="EMBL" id="UPK66682.1"/>
    </source>
</evidence>